<keyword evidence="1" id="KW-1133">Transmembrane helix</keyword>
<evidence type="ECO:0008006" key="4">
    <source>
        <dbReference type="Google" id="ProtNLM"/>
    </source>
</evidence>
<name>A0A2G8RBY8_9RHOB</name>
<dbReference type="Gene3D" id="1.10.3730.20">
    <property type="match status" value="1"/>
</dbReference>
<dbReference type="OrthoDB" id="7777654at2"/>
<reference evidence="2 3" key="1">
    <citation type="submission" date="2013-09" db="EMBL/GenBank/DDBJ databases">
        <title>Genome sequencing of Phaeobacter antarcticus sp. nov. SM1211.</title>
        <authorList>
            <person name="Zhang X.-Y."/>
            <person name="Liu C."/>
            <person name="Chen X.-L."/>
            <person name="Xie B.-B."/>
            <person name="Qin Q.-L."/>
            <person name="Rong J.-C."/>
            <person name="Zhang Y.-Z."/>
        </authorList>
    </citation>
    <scope>NUCLEOTIDE SEQUENCE [LARGE SCALE GENOMIC DNA]</scope>
    <source>
        <strain evidence="2 3">SM1211</strain>
    </source>
</reference>
<evidence type="ECO:0000313" key="2">
    <source>
        <dbReference type="EMBL" id="PIL19069.1"/>
    </source>
</evidence>
<keyword evidence="3" id="KW-1185">Reference proteome</keyword>
<dbReference type="SUPFAM" id="SSF103481">
    <property type="entry name" value="Multidrug resistance efflux transporter EmrE"/>
    <property type="match status" value="1"/>
</dbReference>
<evidence type="ECO:0000256" key="1">
    <source>
        <dbReference type="SAM" id="Phobius"/>
    </source>
</evidence>
<gene>
    <name evidence="2" type="ORF">P775_16635</name>
</gene>
<evidence type="ECO:0000313" key="3">
    <source>
        <dbReference type="Proteomes" id="UP000231259"/>
    </source>
</evidence>
<feature type="transmembrane region" description="Helical" evidence="1">
    <location>
        <begin position="33"/>
        <end position="51"/>
    </location>
</feature>
<dbReference type="InterPro" id="IPR037185">
    <property type="entry name" value="EmrE-like"/>
</dbReference>
<dbReference type="RefSeq" id="WP_099911885.1">
    <property type="nucleotide sequence ID" value="NZ_AWWI01000115.1"/>
</dbReference>
<dbReference type="EMBL" id="AWWI01000115">
    <property type="protein sequence ID" value="PIL19069.1"/>
    <property type="molecule type" value="Genomic_DNA"/>
</dbReference>
<keyword evidence="1" id="KW-0812">Transmembrane</keyword>
<sequence>MRSYLILAGVVAFTVFGDYALKHASMKSAPLSSYWFIGGVLLYASTAYGWMLLMQNHNLAQIAVIYSSTTILALTGVGYAFFGESISLRQALGISAALISVFLMESDG</sequence>
<proteinExistence type="predicted"/>
<accession>A0A2G8RBY8</accession>
<keyword evidence="1" id="KW-0472">Membrane</keyword>
<comment type="caution">
    <text evidence="2">The sequence shown here is derived from an EMBL/GenBank/DDBJ whole genome shotgun (WGS) entry which is preliminary data.</text>
</comment>
<protein>
    <recommendedName>
        <fullName evidence="4">EamA domain-containing protein</fullName>
    </recommendedName>
</protein>
<dbReference type="AlphaFoldDB" id="A0A2G8RBY8"/>
<organism evidence="2 3">
    <name type="scientific">Puniceibacterium antarcticum</name>
    <dbReference type="NCBI Taxonomy" id="1206336"/>
    <lineage>
        <taxon>Bacteria</taxon>
        <taxon>Pseudomonadati</taxon>
        <taxon>Pseudomonadota</taxon>
        <taxon>Alphaproteobacteria</taxon>
        <taxon>Rhodobacterales</taxon>
        <taxon>Paracoccaceae</taxon>
        <taxon>Puniceibacterium</taxon>
    </lineage>
</organism>
<feature type="transmembrane region" description="Helical" evidence="1">
    <location>
        <begin position="88"/>
        <end position="104"/>
    </location>
</feature>
<dbReference type="Proteomes" id="UP000231259">
    <property type="component" value="Unassembled WGS sequence"/>
</dbReference>
<feature type="transmembrane region" description="Helical" evidence="1">
    <location>
        <begin position="63"/>
        <end position="82"/>
    </location>
</feature>